<dbReference type="EMBL" id="MU266327">
    <property type="protein sequence ID" value="KAH7931328.1"/>
    <property type="molecule type" value="Genomic_DNA"/>
</dbReference>
<sequence length="450" mass="48306">MNGRVVGNELRDVPRECLAVWGVKWVRRPRRASGPTEGVETEFWAGGESDALPLLLTPTHPPESVTDTSDSSDEVNEASPNVPSPLSPQSYHGEFNFDGTDPLLPLHNLSPSRHHSAPVSPAYSMGPLRAPTLRHAPYVDLPHTSRHYSFSGPTRPVMEHANVGLGLIFPPHSEELGGESYRVAQGGTSTSPHYNHIHSEHHYSSLPNIPPMGPYDWLHSSSIHTNPSAFVGQIAPSGSPVTQAPFFPALQFNPRPDFPHDSFSSWGASHSSARNVVPQVPSSDTRTQTAHPNVITASTPSAGYSFESQSSSQDSASSAMSWASALSSSGPASSSAPYPMASTQVPPPYSRSTGHESRLLGTAVSARAPSFAHRSLPPAPAPQHFSQFMNLPSWQAGDSFADSSLQVPHGSTVVDASLLTFPTFTAEDNAIFDFDEPLVSNTDHLFRHEG</sequence>
<organism evidence="1 2">
    <name type="scientific">Leucogyrophana mollusca</name>
    <dbReference type="NCBI Taxonomy" id="85980"/>
    <lineage>
        <taxon>Eukaryota</taxon>
        <taxon>Fungi</taxon>
        <taxon>Dikarya</taxon>
        <taxon>Basidiomycota</taxon>
        <taxon>Agaricomycotina</taxon>
        <taxon>Agaricomycetes</taxon>
        <taxon>Agaricomycetidae</taxon>
        <taxon>Boletales</taxon>
        <taxon>Boletales incertae sedis</taxon>
        <taxon>Leucogyrophana</taxon>
    </lineage>
</organism>
<reference evidence="1" key="1">
    <citation type="journal article" date="2021" name="New Phytol.">
        <title>Evolutionary innovations through gain and loss of genes in the ectomycorrhizal Boletales.</title>
        <authorList>
            <person name="Wu G."/>
            <person name="Miyauchi S."/>
            <person name="Morin E."/>
            <person name="Kuo A."/>
            <person name="Drula E."/>
            <person name="Varga T."/>
            <person name="Kohler A."/>
            <person name="Feng B."/>
            <person name="Cao Y."/>
            <person name="Lipzen A."/>
            <person name="Daum C."/>
            <person name="Hundley H."/>
            <person name="Pangilinan J."/>
            <person name="Johnson J."/>
            <person name="Barry K."/>
            <person name="LaButti K."/>
            <person name="Ng V."/>
            <person name="Ahrendt S."/>
            <person name="Min B."/>
            <person name="Choi I.G."/>
            <person name="Park H."/>
            <person name="Plett J.M."/>
            <person name="Magnuson J."/>
            <person name="Spatafora J.W."/>
            <person name="Nagy L.G."/>
            <person name="Henrissat B."/>
            <person name="Grigoriev I.V."/>
            <person name="Yang Z.L."/>
            <person name="Xu J."/>
            <person name="Martin F.M."/>
        </authorList>
    </citation>
    <scope>NUCLEOTIDE SEQUENCE</scope>
    <source>
        <strain evidence="1">KUC20120723A-06</strain>
    </source>
</reference>
<accession>A0ACB8C1Q8</accession>
<protein>
    <submittedName>
        <fullName evidence="1">Uncharacterized protein</fullName>
    </submittedName>
</protein>
<name>A0ACB8C1Q8_9AGAM</name>
<keyword evidence="2" id="KW-1185">Reference proteome</keyword>
<evidence type="ECO:0000313" key="2">
    <source>
        <dbReference type="Proteomes" id="UP000790709"/>
    </source>
</evidence>
<proteinExistence type="predicted"/>
<comment type="caution">
    <text evidence="1">The sequence shown here is derived from an EMBL/GenBank/DDBJ whole genome shotgun (WGS) entry which is preliminary data.</text>
</comment>
<evidence type="ECO:0000313" key="1">
    <source>
        <dbReference type="EMBL" id="KAH7931328.1"/>
    </source>
</evidence>
<dbReference type="Proteomes" id="UP000790709">
    <property type="component" value="Unassembled WGS sequence"/>
</dbReference>
<gene>
    <name evidence="1" type="ORF">BV22DRAFT_1124255</name>
</gene>